<feature type="chain" id="PRO_5012617401" evidence="1">
    <location>
        <begin position="26"/>
        <end position="339"/>
    </location>
</feature>
<evidence type="ECO:0000313" key="3">
    <source>
        <dbReference type="Proteomes" id="UP000190130"/>
    </source>
</evidence>
<name>A0A1T5GW84_9HYPH</name>
<dbReference type="PANTHER" id="PTHR35271">
    <property type="entry name" value="ABC TRANSPORTER, SUBSTRATE-BINDING LIPOPROTEIN-RELATED"/>
    <property type="match status" value="1"/>
</dbReference>
<accession>A0A1T5GW84</accession>
<dbReference type="CDD" id="cd06325">
    <property type="entry name" value="PBP1_ABC_unchar_transporter"/>
    <property type="match status" value="1"/>
</dbReference>
<reference evidence="2 3" key="1">
    <citation type="submission" date="2017-02" db="EMBL/GenBank/DDBJ databases">
        <authorList>
            <person name="Peterson S.W."/>
        </authorList>
    </citation>
    <scope>NUCLEOTIDE SEQUENCE [LARGE SCALE GENOMIC DNA]</scope>
    <source>
        <strain evidence="2 3">DSM 9653</strain>
    </source>
</reference>
<dbReference type="EMBL" id="FUYX01000016">
    <property type="protein sequence ID" value="SKC12580.1"/>
    <property type="molecule type" value="Genomic_DNA"/>
</dbReference>
<organism evidence="2 3">
    <name type="scientific">Bosea thiooxidans</name>
    <dbReference type="NCBI Taxonomy" id="53254"/>
    <lineage>
        <taxon>Bacteria</taxon>
        <taxon>Pseudomonadati</taxon>
        <taxon>Pseudomonadota</taxon>
        <taxon>Alphaproteobacteria</taxon>
        <taxon>Hyphomicrobiales</taxon>
        <taxon>Boseaceae</taxon>
        <taxon>Bosea</taxon>
    </lineage>
</organism>
<feature type="signal peptide" evidence="1">
    <location>
        <begin position="1"/>
        <end position="25"/>
    </location>
</feature>
<keyword evidence="1" id="KW-0732">Signal</keyword>
<dbReference type="InterPro" id="IPR007487">
    <property type="entry name" value="ABC_transpt-TYRBP-like"/>
</dbReference>
<dbReference type="AlphaFoldDB" id="A0A1T5GW84"/>
<protein>
    <submittedName>
        <fullName evidence="2">Putative ABC transport system substrate-binding protein</fullName>
    </submittedName>
</protein>
<evidence type="ECO:0000313" key="2">
    <source>
        <dbReference type="EMBL" id="SKC12580.1"/>
    </source>
</evidence>
<dbReference type="Gene3D" id="3.40.50.2300">
    <property type="match status" value="2"/>
</dbReference>
<dbReference type="Proteomes" id="UP000190130">
    <property type="component" value="Unassembled WGS sequence"/>
</dbReference>
<dbReference type="InterPro" id="IPR028082">
    <property type="entry name" value="Peripla_BP_I"/>
</dbReference>
<gene>
    <name evidence="2" type="ORF">SAMN05660750_04480</name>
</gene>
<dbReference type="SUPFAM" id="SSF53822">
    <property type="entry name" value="Periplasmic binding protein-like I"/>
    <property type="match status" value="1"/>
</dbReference>
<sequence>MDRRRVLKTGLWAAAGAIASSPVLAQQPAPHRIGMLINGAAGPFHDAWRRTFAQDFAQLDRIEGRDFTVEPRFANGQLGRLPQLAAEQVNAGTDLILALGGPAASAACRATTTIPVVFAIVTDPVALGLVETAQRPGRNATGITSLDPEQAAAQMRLLKEALPTIERLALLSDQTIPGADASGLAPIDRANKAAAEALGLRPQVVKLPAPTAASPDPDFAAAFADMTREGAQAVVIFDTPLNFAHGKRIAELARTHRLPTMFAGGFGAAGGLITYGTSVVDSHRRLPAIIDKIWRGTSPAELPVEFHKHRELVFNVKVAESIGITLPPDLLSRADQVIR</sequence>
<proteinExistence type="predicted"/>
<dbReference type="RefSeq" id="WP_176168697.1">
    <property type="nucleotide sequence ID" value="NZ_FUYX01000016.1"/>
</dbReference>
<dbReference type="PANTHER" id="PTHR35271:SF1">
    <property type="entry name" value="ABC TRANSPORTER, SUBSTRATE-BINDING LIPOPROTEIN"/>
    <property type="match status" value="1"/>
</dbReference>
<dbReference type="Pfam" id="PF04392">
    <property type="entry name" value="ABC_sub_bind"/>
    <property type="match status" value="1"/>
</dbReference>
<evidence type="ECO:0000256" key="1">
    <source>
        <dbReference type="SAM" id="SignalP"/>
    </source>
</evidence>